<evidence type="ECO:0000259" key="1">
    <source>
        <dbReference type="Pfam" id="PF07726"/>
    </source>
</evidence>
<dbReference type="PIRSF" id="PIRSF002849">
    <property type="entry name" value="AAA_ATPase_chaperone_MoxR_prd"/>
    <property type="match status" value="1"/>
</dbReference>
<dbReference type="Gene3D" id="3.40.50.300">
    <property type="entry name" value="P-loop containing nucleotide triphosphate hydrolases"/>
    <property type="match status" value="1"/>
</dbReference>
<feature type="domain" description="ChlI/MoxR AAA lid" evidence="2">
    <location>
        <begin position="241"/>
        <end position="309"/>
    </location>
</feature>
<accession>A0A6J6T4M2</accession>
<evidence type="ECO:0000313" key="3">
    <source>
        <dbReference type="EMBL" id="CAB4742070.1"/>
    </source>
</evidence>
<dbReference type="GO" id="GO:0005524">
    <property type="term" value="F:ATP binding"/>
    <property type="evidence" value="ECO:0007669"/>
    <property type="project" value="InterPro"/>
</dbReference>
<dbReference type="InterPro" id="IPR011703">
    <property type="entry name" value="ATPase_AAA-3"/>
</dbReference>
<dbReference type="GO" id="GO:0016887">
    <property type="term" value="F:ATP hydrolysis activity"/>
    <property type="evidence" value="ECO:0007669"/>
    <property type="project" value="InterPro"/>
</dbReference>
<dbReference type="PANTHER" id="PTHR42759:SF5">
    <property type="entry name" value="METHANOL DEHYDROGENASE REGULATOR"/>
    <property type="match status" value="1"/>
</dbReference>
<protein>
    <submittedName>
        <fullName evidence="3">Unannotated protein</fullName>
    </submittedName>
</protein>
<dbReference type="EMBL" id="CAEZYQ010000009">
    <property type="protein sequence ID" value="CAB4742070.1"/>
    <property type="molecule type" value="Genomic_DNA"/>
</dbReference>
<gene>
    <name evidence="3" type="ORF">UFOPK2761_01375</name>
</gene>
<proteinExistence type="predicted"/>
<dbReference type="Pfam" id="PF07726">
    <property type="entry name" value="AAA_3"/>
    <property type="match status" value="1"/>
</dbReference>
<dbReference type="InterPro" id="IPR050764">
    <property type="entry name" value="CbbQ/NirQ/NorQ/GpvN"/>
</dbReference>
<dbReference type="PANTHER" id="PTHR42759">
    <property type="entry name" value="MOXR FAMILY PROTEIN"/>
    <property type="match status" value="1"/>
</dbReference>
<organism evidence="3">
    <name type="scientific">freshwater metagenome</name>
    <dbReference type="NCBI Taxonomy" id="449393"/>
    <lineage>
        <taxon>unclassified sequences</taxon>
        <taxon>metagenomes</taxon>
        <taxon>ecological metagenomes</taxon>
    </lineage>
</organism>
<dbReference type="SUPFAM" id="SSF52540">
    <property type="entry name" value="P-loop containing nucleoside triphosphate hydrolases"/>
    <property type="match status" value="1"/>
</dbReference>
<dbReference type="CDD" id="cd00009">
    <property type="entry name" value="AAA"/>
    <property type="match status" value="1"/>
</dbReference>
<dbReference type="Pfam" id="PF17863">
    <property type="entry name" value="AAA_lid_2"/>
    <property type="match status" value="1"/>
</dbReference>
<dbReference type="AlphaFoldDB" id="A0A6J6T4M2"/>
<name>A0A6J6T4M2_9ZZZZ</name>
<dbReference type="InterPro" id="IPR027417">
    <property type="entry name" value="P-loop_NTPase"/>
</dbReference>
<evidence type="ECO:0000259" key="2">
    <source>
        <dbReference type="Pfam" id="PF17863"/>
    </source>
</evidence>
<feature type="domain" description="ATPase AAA-3" evidence="1">
    <location>
        <begin position="48"/>
        <end position="177"/>
    </location>
</feature>
<sequence>MAAPSTDGADLETLARVADRVRANIERVIEGKPEVVSATLVVLLAEGHLLIEDVPGVGKTMLSKALARSIDCSVRRIQFTPDLLPSDVTGVSVFNQDTRSFEFRPGGVFANIVVGDEINRASPKTQSALLECMEERQVTVDNATYQLDSPFMVIATQNPIEMEGTYALPEAQRDRFMARVSIGYPVEAAELAMLQSHTSHTPLDELEPVTDAAELRKLTSIVGDVYVSEPVQRYAVAISAATRRSPELSLGASPRATLHLVRAAKAYAALSGRDYVLPDDVSGLAERVLAHRLLPSVEASMGGRTTEEVLGRILAGVAVPEGQRS</sequence>
<reference evidence="3" key="1">
    <citation type="submission" date="2020-05" db="EMBL/GenBank/DDBJ databases">
        <authorList>
            <person name="Chiriac C."/>
            <person name="Salcher M."/>
            <person name="Ghai R."/>
            <person name="Kavagutti S V."/>
        </authorList>
    </citation>
    <scope>NUCLEOTIDE SEQUENCE</scope>
</reference>
<dbReference type="Gene3D" id="1.10.8.80">
    <property type="entry name" value="Magnesium chelatase subunit I, C-Terminal domain"/>
    <property type="match status" value="1"/>
</dbReference>
<dbReference type="InterPro" id="IPR041628">
    <property type="entry name" value="ChlI/MoxR_AAA_lid"/>
</dbReference>